<evidence type="ECO:0008006" key="5">
    <source>
        <dbReference type="Google" id="ProtNLM"/>
    </source>
</evidence>
<dbReference type="InterPro" id="IPR041679">
    <property type="entry name" value="DNA2/NAM7-like_C"/>
</dbReference>
<dbReference type="GO" id="GO:0031048">
    <property type="term" value="P:regulatory ncRNA-mediated heterochromatin formation"/>
    <property type="evidence" value="ECO:0007669"/>
    <property type="project" value="TreeGrafter"/>
</dbReference>
<feature type="domain" description="DNA2/NAM7 helicase helicase" evidence="1">
    <location>
        <begin position="9"/>
        <end position="100"/>
    </location>
</feature>
<evidence type="ECO:0000313" key="4">
    <source>
        <dbReference type="Proteomes" id="UP001162156"/>
    </source>
</evidence>
<dbReference type="PANTHER" id="PTHR10887:SF341">
    <property type="entry name" value="NFX1-TYPE ZINC FINGER-CONTAINING PROTEIN 1"/>
    <property type="match status" value="1"/>
</dbReference>
<keyword evidence="4" id="KW-1185">Reference proteome</keyword>
<proteinExistence type="predicted"/>
<gene>
    <name evidence="3" type="ORF">NQ314_011475</name>
</gene>
<organism evidence="3 4">
    <name type="scientific">Rhamnusium bicolor</name>
    <dbReference type="NCBI Taxonomy" id="1586634"/>
    <lineage>
        <taxon>Eukaryota</taxon>
        <taxon>Metazoa</taxon>
        <taxon>Ecdysozoa</taxon>
        <taxon>Arthropoda</taxon>
        <taxon>Hexapoda</taxon>
        <taxon>Insecta</taxon>
        <taxon>Pterygota</taxon>
        <taxon>Neoptera</taxon>
        <taxon>Endopterygota</taxon>
        <taxon>Coleoptera</taxon>
        <taxon>Polyphaga</taxon>
        <taxon>Cucujiformia</taxon>
        <taxon>Chrysomeloidea</taxon>
        <taxon>Cerambycidae</taxon>
        <taxon>Lepturinae</taxon>
        <taxon>Rhagiini</taxon>
        <taxon>Rhamnusium</taxon>
    </lineage>
</organism>
<dbReference type="Pfam" id="PF13086">
    <property type="entry name" value="AAA_11"/>
    <property type="match status" value="1"/>
</dbReference>
<accession>A0AAV8XHM2</accession>
<sequence length="309" mass="35498">MSSKILLMEKEKLSQQFRKIFKVYNEFRDMEDTQIMKNSLVVGMTTTGAARLQASLQALKSPIVIVEEAAEVLEAHIISSLTNYCKHLILIGDHQQLKPSTANYKIETQYLLGISLFERMVLNKIQCHTLNIQHRMRPEISCLVHPSIYPVLEDHKSVMNRPPICGLENCLYFIDHQEPEQLCKDSSKKNVHEARFLINLAKHLILNGYKPENITILSAYLGQMFEMQREKSQYKLLLQDVRIAVLDNYQGEESDIILLSLVRSNTENKIGFLKNENRVCVALSRARNGFYMMGNMTQLSNSDVSIFSN</sequence>
<dbReference type="GO" id="GO:0004386">
    <property type="term" value="F:helicase activity"/>
    <property type="evidence" value="ECO:0007669"/>
    <property type="project" value="InterPro"/>
</dbReference>
<evidence type="ECO:0000313" key="3">
    <source>
        <dbReference type="EMBL" id="KAJ8938439.1"/>
    </source>
</evidence>
<dbReference type="AlphaFoldDB" id="A0AAV8XHM2"/>
<dbReference type="SUPFAM" id="SSF52540">
    <property type="entry name" value="P-loop containing nucleoside triphosphate hydrolases"/>
    <property type="match status" value="1"/>
</dbReference>
<evidence type="ECO:0000259" key="1">
    <source>
        <dbReference type="Pfam" id="PF13086"/>
    </source>
</evidence>
<evidence type="ECO:0000259" key="2">
    <source>
        <dbReference type="Pfam" id="PF13087"/>
    </source>
</evidence>
<comment type="caution">
    <text evidence="3">The sequence shown here is derived from an EMBL/GenBank/DDBJ whole genome shotgun (WGS) entry which is preliminary data.</text>
</comment>
<dbReference type="FunFam" id="3.40.50.300:FF:001366">
    <property type="entry name" value="ATP binding protein, putative"/>
    <property type="match status" value="1"/>
</dbReference>
<dbReference type="InterPro" id="IPR045055">
    <property type="entry name" value="DNA2/NAM7-like"/>
</dbReference>
<dbReference type="Proteomes" id="UP001162156">
    <property type="component" value="Unassembled WGS sequence"/>
</dbReference>
<dbReference type="EMBL" id="JANEYF010003187">
    <property type="protein sequence ID" value="KAJ8938439.1"/>
    <property type="molecule type" value="Genomic_DNA"/>
</dbReference>
<dbReference type="PANTHER" id="PTHR10887">
    <property type="entry name" value="DNA2/NAM7 HELICASE FAMILY"/>
    <property type="match status" value="1"/>
</dbReference>
<dbReference type="Gene3D" id="3.40.50.300">
    <property type="entry name" value="P-loop containing nucleotide triphosphate hydrolases"/>
    <property type="match status" value="2"/>
</dbReference>
<name>A0AAV8XHM2_9CUCU</name>
<dbReference type="Pfam" id="PF13087">
    <property type="entry name" value="AAA_12"/>
    <property type="match status" value="1"/>
</dbReference>
<feature type="domain" description="DNA2/NAM7 helicase-like C-terminal" evidence="2">
    <location>
        <begin position="113"/>
        <end position="296"/>
    </location>
</feature>
<reference evidence="3" key="1">
    <citation type="journal article" date="2023" name="Insect Mol. Biol.">
        <title>Genome sequencing provides insights into the evolution of gene families encoding plant cell wall-degrading enzymes in longhorned beetles.</title>
        <authorList>
            <person name="Shin N.R."/>
            <person name="Okamura Y."/>
            <person name="Kirsch R."/>
            <person name="Pauchet Y."/>
        </authorList>
    </citation>
    <scope>NUCLEOTIDE SEQUENCE</scope>
    <source>
        <strain evidence="3">RBIC_L_NR</strain>
    </source>
</reference>
<dbReference type="InterPro" id="IPR047187">
    <property type="entry name" value="SF1_C_Upf1"/>
</dbReference>
<protein>
    <recommendedName>
        <fullName evidence="5">NFX1-type zinc finger-containing protein 1</fullName>
    </recommendedName>
</protein>
<dbReference type="InterPro" id="IPR041677">
    <property type="entry name" value="DNA2/NAM7_AAA_11"/>
</dbReference>
<dbReference type="CDD" id="cd18808">
    <property type="entry name" value="SF1_C_Upf1"/>
    <property type="match status" value="1"/>
</dbReference>
<dbReference type="InterPro" id="IPR027417">
    <property type="entry name" value="P-loop_NTPase"/>
</dbReference>
<dbReference type="GO" id="GO:0031380">
    <property type="term" value="C:nuclear RNA-directed RNA polymerase complex"/>
    <property type="evidence" value="ECO:0007669"/>
    <property type="project" value="TreeGrafter"/>
</dbReference>